<dbReference type="GO" id="GO:0016787">
    <property type="term" value="F:hydrolase activity"/>
    <property type="evidence" value="ECO:0007669"/>
    <property type="project" value="UniProtKB-KW"/>
</dbReference>
<dbReference type="SFLD" id="SFLDS00003">
    <property type="entry name" value="Haloacid_Dehalogenase"/>
    <property type="match status" value="1"/>
</dbReference>
<dbReference type="OrthoDB" id="9797743at2"/>
<protein>
    <submittedName>
        <fullName evidence="1">HAD family hydrolase</fullName>
    </submittedName>
</protein>
<dbReference type="AlphaFoldDB" id="A0A4Q7E8V1"/>
<sequence length="270" mass="29639">MTTLQALIFDVDGTLAETERDGHRVAFNQAFAAAGLPWYWSEGIYGVLLQVAGGKERIHFFIDKYAPPLPSDRDLDDLIAELHHAKTGYYTALLQAGQISLRPGIKRLINEARQQNVRLAIATTSRLENALALLETALAPDAPSWFEVIAAGDIVPRKKPAADIYHYVLDKMALDAQNCLVIEDTEHGLTAAQGAGLTTVITVNEYTKRQNFAAAALVLNHLGKPDQPCESLWGHFLTQPYFDLSVARSLVSMTEPANASCVVKRLREGD</sequence>
<accession>A0A4Q7E8V1</accession>
<dbReference type="InterPro" id="IPR023198">
    <property type="entry name" value="PGP-like_dom2"/>
</dbReference>
<dbReference type="InterPro" id="IPR044999">
    <property type="entry name" value="CbbY-like"/>
</dbReference>
<reference evidence="1 2" key="1">
    <citation type="submission" date="2018-11" db="EMBL/GenBank/DDBJ databases">
        <title>Whole genome sequencing of an environmental sample.</title>
        <authorList>
            <person name="Sarangi A.N."/>
            <person name="Singh D."/>
            <person name="Tripathy S."/>
        </authorList>
    </citation>
    <scope>NUCLEOTIDE SEQUENCE [LARGE SCALE GENOMIC DNA]</scope>
    <source>
        <strain evidence="1 2">Lakshadweep</strain>
    </source>
</reference>
<dbReference type="NCBIfam" id="TIGR01509">
    <property type="entry name" value="HAD-SF-IA-v3"/>
    <property type="match status" value="1"/>
</dbReference>
<dbReference type="PANTHER" id="PTHR42896:SF2">
    <property type="entry name" value="CBBY-LIKE PROTEIN"/>
    <property type="match status" value="1"/>
</dbReference>
<comment type="caution">
    <text evidence="1">The sequence shown here is derived from an EMBL/GenBank/DDBJ whole genome shotgun (WGS) entry which is preliminary data.</text>
</comment>
<dbReference type="InterPro" id="IPR036412">
    <property type="entry name" value="HAD-like_sf"/>
</dbReference>
<organism evidence="1 2">
    <name type="scientific">Leptolyngbya iicbica LK</name>
    <dbReference type="NCBI Taxonomy" id="2294035"/>
    <lineage>
        <taxon>Bacteria</taxon>
        <taxon>Bacillati</taxon>
        <taxon>Cyanobacteriota</taxon>
        <taxon>Cyanophyceae</taxon>
        <taxon>Leptolyngbyales</taxon>
        <taxon>Leptolyngbyaceae</taxon>
        <taxon>Leptolyngbya group</taxon>
        <taxon>Leptolyngbya</taxon>
        <taxon>Leptolyngbya iicbica</taxon>
    </lineage>
</organism>
<evidence type="ECO:0000313" key="2">
    <source>
        <dbReference type="Proteomes" id="UP000292459"/>
    </source>
</evidence>
<dbReference type="Proteomes" id="UP000292459">
    <property type="component" value="Unassembled WGS sequence"/>
</dbReference>
<dbReference type="SFLD" id="SFLDF00035">
    <property type="entry name" value="phosphoglycolate_phosphatase"/>
    <property type="match status" value="1"/>
</dbReference>
<dbReference type="RefSeq" id="WP_044151355.1">
    <property type="nucleotide sequence ID" value="NZ_QVFV01000002.1"/>
</dbReference>
<dbReference type="InterPro" id="IPR006439">
    <property type="entry name" value="HAD-SF_hydro_IA"/>
</dbReference>
<dbReference type="Gene3D" id="3.40.50.1000">
    <property type="entry name" value="HAD superfamily/HAD-like"/>
    <property type="match status" value="1"/>
</dbReference>
<keyword evidence="1" id="KW-0378">Hydrolase</keyword>
<dbReference type="Gene3D" id="1.10.150.240">
    <property type="entry name" value="Putative phosphatase, domain 2"/>
    <property type="match status" value="1"/>
</dbReference>
<dbReference type="Pfam" id="PF00702">
    <property type="entry name" value="Hydrolase"/>
    <property type="match status" value="1"/>
</dbReference>
<dbReference type="SFLD" id="SFLDG01129">
    <property type="entry name" value="C1.5:_HAD__Beta-PGM__Phosphata"/>
    <property type="match status" value="1"/>
</dbReference>
<dbReference type="InterPro" id="IPR023214">
    <property type="entry name" value="HAD_sf"/>
</dbReference>
<keyword evidence="2" id="KW-1185">Reference proteome</keyword>
<dbReference type="SUPFAM" id="SSF56784">
    <property type="entry name" value="HAD-like"/>
    <property type="match status" value="1"/>
</dbReference>
<dbReference type="PANTHER" id="PTHR42896">
    <property type="entry name" value="XYLULOSE-1,5-BISPHOSPHATE (XUBP) PHOSPHATASE"/>
    <property type="match status" value="1"/>
</dbReference>
<dbReference type="SFLD" id="SFLDG01135">
    <property type="entry name" value="C1.5.6:_HAD__Beta-PGM__Phospha"/>
    <property type="match status" value="1"/>
</dbReference>
<name>A0A4Q7E8V1_9CYAN</name>
<proteinExistence type="predicted"/>
<dbReference type="EMBL" id="QVFV01000002">
    <property type="protein sequence ID" value="RZM78824.1"/>
    <property type="molecule type" value="Genomic_DNA"/>
</dbReference>
<evidence type="ECO:0000313" key="1">
    <source>
        <dbReference type="EMBL" id="RZM78824.1"/>
    </source>
</evidence>
<gene>
    <name evidence="1" type="ORF">DYY88_08505</name>
</gene>